<reference evidence="1 2" key="1">
    <citation type="submission" date="2018-06" db="EMBL/GenBank/DDBJ databases">
        <title>Comparative genomics reveals the genomic features of Rhizophagus irregularis, R. cerebriforme, R. diaphanum and Gigaspora rosea, and their symbiotic lifestyle signature.</title>
        <authorList>
            <person name="Morin E."/>
            <person name="San Clemente H."/>
            <person name="Chen E.C.H."/>
            <person name="De La Providencia I."/>
            <person name="Hainaut M."/>
            <person name="Kuo A."/>
            <person name="Kohler A."/>
            <person name="Murat C."/>
            <person name="Tang N."/>
            <person name="Roy S."/>
            <person name="Loubradou J."/>
            <person name="Henrissat B."/>
            <person name="Grigoriev I.V."/>
            <person name="Corradi N."/>
            <person name="Roux C."/>
            <person name="Martin F.M."/>
        </authorList>
    </citation>
    <scope>NUCLEOTIDE SEQUENCE [LARGE SCALE GENOMIC DNA]</scope>
    <source>
        <strain evidence="1 2">DAOM 194757</strain>
    </source>
</reference>
<dbReference type="AlphaFoldDB" id="A0A397VD85"/>
<accession>A0A397VD85</accession>
<dbReference type="EMBL" id="QKWP01000453">
    <property type="protein sequence ID" value="RIB19801.1"/>
    <property type="molecule type" value="Genomic_DNA"/>
</dbReference>
<name>A0A397VD85_9GLOM</name>
<dbReference type="OrthoDB" id="2429061at2759"/>
<evidence type="ECO:0000313" key="2">
    <source>
        <dbReference type="Proteomes" id="UP000266673"/>
    </source>
</evidence>
<sequence length="317" mass="35768">MVLYRCINHVPPVQGYYQGGSKNCCGTLEDRRSKIKKFQKCKRVFKREKIGWNLSVKKIDSFFESQDTRGYKFEIDPKGNVFIVEMEGTVHCSVVKRLTKYFDVPNGAEADDPPIDVMGAAKHYQPNGAGTPSAPDIAIYPGLTVVPIPPIPAPPPPRRFRSPRPSRHLEIPPVDLSGRTHARIMCEIAVLQSYSDWDAKCRRWMLQQYARLWTRQTAPVPERYTAVAGQVGVYYEEWNFGTVDYYLGVPTACTRPGLANYRVSIPTENVFWNPPVVGGVPATVGYTITVPRAVTAPNFIIDLFQIQHQILVNQINQ</sequence>
<proteinExistence type="predicted"/>
<gene>
    <name evidence="1" type="ORF">C2G38_2035776</name>
</gene>
<keyword evidence="2" id="KW-1185">Reference proteome</keyword>
<dbReference type="Proteomes" id="UP000266673">
    <property type="component" value="Unassembled WGS sequence"/>
</dbReference>
<evidence type="ECO:0000313" key="1">
    <source>
        <dbReference type="EMBL" id="RIB19801.1"/>
    </source>
</evidence>
<comment type="caution">
    <text evidence="1">The sequence shown here is derived from an EMBL/GenBank/DDBJ whole genome shotgun (WGS) entry which is preliminary data.</text>
</comment>
<organism evidence="1 2">
    <name type="scientific">Gigaspora rosea</name>
    <dbReference type="NCBI Taxonomy" id="44941"/>
    <lineage>
        <taxon>Eukaryota</taxon>
        <taxon>Fungi</taxon>
        <taxon>Fungi incertae sedis</taxon>
        <taxon>Mucoromycota</taxon>
        <taxon>Glomeromycotina</taxon>
        <taxon>Glomeromycetes</taxon>
        <taxon>Diversisporales</taxon>
        <taxon>Gigasporaceae</taxon>
        <taxon>Gigaspora</taxon>
    </lineage>
</organism>
<protein>
    <submittedName>
        <fullName evidence="1">Uncharacterized protein</fullName>
    </submittedName>
</protein>